<feature type="binding site" evidence="12">
    <location>
        <position position="581"/>
    </location>
    <ligand>
        <name>Zn(2+)</name>
        <dbReference type="ChEBI" id="CHEBI:29105"/>
    </ligand>
</feature>
<sequence>MSTRFMTSAEIREAFLRYFESQGHTRVASSSLVPANDPTLLFTNAGMNQFKDCFLGLEKRDYVRAVSSQKCVRAGGKHNDLDNVGYTARHHTFFEMLGNFSFGDYFKRDAIKFAWDFLTNEEWLGLPKDKLYATVYHTDDEAFDIWNKEIGLDASRIIRIGDNKGGQYASDNFWAMGDTGPCGPCSEIFFDHGEHIWGGLPGTPEEDGDRFIEIWNNVFMQFNRTADGVLHPLPAPSVDTGMGLERISAVLQHVNSNYEIDLFQHLLKAAAEIIGLNTTALEAEAAEKGTPVQYPASLKVVADHARSCSFLIADGVNPSNEGRGYVLRRIIRRAVRHGNKLGATGSFFHKMLKPLIEVMGDAYPELAAQQARIEAQLLKEEEQFAKTLEQGLKLLESELAQLKGSVIPGEVVFKLYDTYGFPTDLTADIARERDLTIDEAGFETEMAAQRQRARDAGKFAIDYNSVVKVEGETQFDGYDATAGEGQIIAIYKDGEQVDEVFEGDEALIVLNQTPFYAESGGQIGDTGIFKNDTGIFEVQDTKKSGGAFVHQGIVTMGNLKVTQNVEATVKADIRAATARNHSATHLLHAALRQILGSHVQQKGSLVASDVLRFDFANDQPVSFEQLQEIERLVNAEVIANTAVSTELLDIESAKAKGAMMLFGEKYGDEVRVLSMGSVIEEKNFSIELCGGIHVKRTGDIGLFKITSEGGVAAGVRRIEAVTGTKAVEVAQKADRDINMINGLLKAQKDQTLEKVEALVDTASSLQKQIEQLNQKLASLQAGELLSQVQSIAGRATLITTVENMDAKALRNLHDGVKSKLENAVIVLAGVEGDKVSLIASVAKDFTASIKAGDIIKHLANELGGKGGGKPDLAQGGAPLNEKFAPVMADLTAWLAAK</sequence>
<dbReference type="GO" id="GO:0005829">
    <property type="term" value="C:cytosol"/>
    <property type="evidence" value="ECO:0007669"/>
    <property type="project" value="TreeGrafter"/>
</dbReference>
<dbReference type="EC" id="6.1.1.7" evidence="12"/>
<evidence type="ECO:0000256" key="3">
    <source>
        <dbReference type="ARBA" id="ARBA00022555"/>
    </source>
</evidence>
<dbReference type="Gene3D" id="3.30.980.10">
    <property type="entry name" value="Threonyl-trna Synthetase, Chain A, domain 2"/>
    <property type="match status" value="1"/>
</dbReference>
<keyword evidence="11 12" id="KW-0030">Aminoacyl-tRNA synthetase</keyword>
<dbReference type="GO" id="GO:0045892">
    <property type="term" value="P:negative regulation of DNA-templated transcription"/>
    <property type="evidence" value="ECO:0007669"/>
    <property type="project" value="TreeGrafter"/>
</dbReference>
<dbReference type="Pfam" id="PF02272">
    <property type="entry name" value="DHHA1"/>
    <property type="match status" value="1"/>
</dbReference>
<proteinExistence type="inferred from homology"/>
<reference evidence="15 16" key="1">
    <citation type="submission" date="2019-11" db="EMBL/GenBank/DDBJ databases">
        <title>FDA dAtabase for Regulatory Grade micrObial Sequences (FDA-ARGOS): Supporting development and validation of Infectious Disease Dx tests.</title>
        <authorList>
            <person name="Patel R."/>
            <person name="Rucinski S."/>
            <person name="Tallon L."/>
            <person name="Sadzewicz L."/>
            <person name="Vavikolanu K."/>
            <person name="Mehta A."/>
            <person name="Aluvathingal J."/>
            <person name="Nadendla S."/>
            <person name="Nandy P."/>
            <person name="Geyer C."/>
            <person name="Yan Y."/>
            <person name="Sichtig H."/>
        </authorList>
    </citation>
    <scope>NUCLEOTIDE SEQUENCE [LARGE SCALE GENOMIC DNA]</scope>
    <source>
        <strain evidence="15 16">FDAARGOS_557</strain>
    </source>
</reference>
<dbReference type="HAMAP" id="MF_00036_B">
    <property type="entry name" value="Ala_tRNA_synth_B"/>
    <property type="match status" value="1"/>
</dbReference>
<dbReference type="SUPFAM" id="SSF101353">
    <property type="entry name" value="Putative anticodon-binding domain of alanyl-tRNA synthetase (AlaRS)"/>
    <property type="match status" value="1"/>
</dbReference>
<keyword evidence="10 12" id="KW-0648">Protein biosynthesis</keyword>
<dbReference type="EMBL" id="CP054803">
    <property type="protein sequence ID" value="QKU21178.1"/>
    <property type="molecule type" value="Genomic_DNA"/>
</dbReference>
<comment type="domain">
    <text evidence="12">Consists of three domains; the N-terminal catalytic domain, the editing domain and the C-terminal C-Ala domain. The editing domain removes incorrectly charged amino acids, while the C-Ala domain, along with tRNA(Ala), serves as a bridge to cooperatively bring together the editing and aminoacylation centers thus stimulating deacylation of misacylated tRNAs.</text>
</comment>
<evidence type="ECO:0000256" key="11">
    <source>
        <dbReference type="ARBA" id="ARBA00023146"/>
    </source>
</evidence>
<dbReference type="GO" id="GO:0008270">
    <property type="term" value="F:zinc ion binding"/>
    <property type="evidence" value="ECO:0007669"/>
    <property type="project" value="UniProtKB-UniRule"/>
</dbReference>
<evidence type="ECO:0000256" key="13">
    <source>
        <dbReference type="SAM" id="Coils"/>
    </source>
</evidence>
<dbReference type="Pfam" id="PF01411">
    <property type="entry name" value="tRNA-synt_2c"/>
    <property type="match status" value="1"/>
</dbReference>
<dbReference type="GO" id="GO:0006419">
    <property type="term" value="P:alanyl-tRNA aminoacylation"/>
    <property type="evidence" value="ECO:0007669"/>
    <property type="project" value="UniProtKB-UniRule"/>
</dbReference>
<evidence type="ECO:0000313" key="16">
    <source>
        <dbReference type="Proteomes" id="UP000509126"/>
    </source>
</evidence>
<evidence type="ECO:0000256" key="4">
    <source>
        <dbReference type="ARBA" id="ARBA00022598"/>
    </source>
</evidence>
<feature type="binding site" evidence="12">
    <location>
        <position position="585"/>
    </location>
    <ligand>
        <name>Zn(2+)</name>
        <dbReference type="ChEBI" id="CHEBI:29105"/>
    </ligand>
</feature>
<dbReference type="InterPro" id="IPR045864">
    <property type="entry name" value="aa-tRNA-synth_II/BPL/LPL"/>
</dbReference>
<dbReference type="InterPro" id="IPR018164">
    <property type="entry name" value="Ala-tRNA-synth_IIc_N"/>
</dbReference>
<evidence type="ECO:0000256" key="5">
    <source>
        <dbReference type="ARBA" id="ARBA00022723"/>
    </source>
</evidence>
<dbReference type="Pfam" id="PF07973">
    <property type="entry name" value="tRNA_SAD"/>
    <property type="match status" value="1"/>
</dbReference>
<dbReference type="PROSITE" id="PS50860">
    <property type="entry name" value="AA_TRNA_LIGASE_II_ALA"/>
    <property type="match status" value="1"/>
</dbReference>
<dbReference type="InterPro" id="IPR012947">
    <property type="entry name" value="tRNA_SAD"/>
</dbReference>
<accession>A0A6N1MGB3</accession>
<name>A0A6N1MGB3_ACILW</name>
<feature type="coiled-coil region" evidence="13">
    <location>
        <begin position="748"/>
        <end position="782"/>
    </location>
</feature>
<comment type="subcellular location">
    <subcellularLocation>
        <location evidence="1 12">Cytoplasm</location>
    </subcellularLocation>
</comment>
<evidence type="ECO:0000256" key="8">
    <source>
        <dbReference type="ARBA" id="ARBA00022840"/>
    </source>
</evidence>
<dbReference type="SUPFAM" id="SSF55186">
    <property type="entry name" value="ThrRS/AlaRS common domain"/>
    <property type="match status" value="1"/>
</dbReference>
<dbReference type="SMART" id="SM00863">
    <property type="entry name" value="tRNA_SAD"/>
    <property type="match status" value="1"/>
</dbReference>
<dbReference type="PANTHER" id="PTHR11777:SF9">
    <property type="entry name" value="ALANINE--TRNA LIGASE, CYTOPLASMIC"/>
    <property type="match status" value="1"/>
</dbReference>
<keyword evidence="6 12" id="KW-0547">Nucleotide-binding</keyword>
<dbReference type="CDD" id="cd00673">
    <property type="entry name" value="AlaRS_core"/>
    <property type="match status" value="1"/>
</dbReference>
<gene>
    <name evidence="12 15" type="primary">alaS</name>
    <name evidence="15" type="ORF">FOB19_07025</name>
</gene>
<keyword evidence="9 12" id="KW-0694">RNA-binding</keyword>
<dbReference type="FunFam" id="3.30.54.20:FF:000001">
    <property type="entry name" value="Alanine--tRNA ligase"/>
    <property type="match status" value="1"/>
</dbReference>
<keyword evidence="13" id="KW-0175">Coiled coil</keyword>
<comment type="function">
    <text evidence="12">Catalyzes the attachment of alanine to tRNA(Ala) in a two-step reaction: alanine is first activated by ATP to form Ala-AMP and then transferred to the acceptor end of tRNA(Ala). Also edits incorrectly charged Ser-tRNA(Ala) and Gly-tRNA(Ala) via its editing domain.</text>
</comment>
<dbReference type="Gene3D" id="3.10.310.40">
    <property type="match status" value="1"/>
</dbReference>
<dbReference type="SUPFAM" id="SSF55681">
    <property type="entry name" value="Class II aaRS and biotin synthetases"/>
    <property type="match status" value="1"/>
</dbReference>
<evidence type="ECO:0000256" key="10">
    <source>
        <dbReference type="ARBA" id="ARBA00022917"/>
    </source>
</evidence>
<evidence type="ECO:0000259" key="14">
    <source>
        <dbReference type="PROSITE" id="PS50860"/>
    </source>
</evidence>
<evidence type="ECO:0000256" key="1">
    <source>
        <dbReference type="ARBA" id="ARBA00004496"/>
    </source>
</evidence>
<dbReference type="InterPro" id="IPR018165">
    <property type="entry name" value="Ala-tRNA-synth_IIc_core"/>
</dbReference>
<dbReference type="Gene3D" id="3.30.930.10">
    <property type="entry name" value="Bira Bifunctional Protein, Domain 2"/>
    <property type="match status" value="1"/>
</dbReference>
<keyword evidence="3 12" id="KW-0820">tRNA-binding</keyword>
<dbReference type="PRINTS" id="PR00980">
    <property type="entry name" value="TRNASYNTHALA"/>
</dbReference>
<evidence type="ECO:0000313" key="15">
    <source>
        <dbReference type="EMBL" id="QKU21178.1"/>
    </source>
</evidence>
<keyword evidence="7 12" id="KW-0862">Zinc</keyword>
<feature type="binding site" evidence="12">
    <location>
        <position position="689"/>
    </location>
    <ligand>
        <name>Zn(2+)</name>
        <dbReference type="ChEBI" id="CHEBI:29105"/>
    </ligand>
</feature>
<dbReference type="GO" id="GO:0005524">
    <property type="term" value="F:ATP binding"/>
    <property type="evidence" value="ECO:0007669"/>
    <property type="project" value="UniProtKB-UniRule"/>
</dbReference>
<dbReference type="Gene3D" id="2.40.30.130">
    <property type="match status" value="1"/>
</dbReference>
<dbReference type="AlphaFoldDB" id="A0A6N1MGB3"/>
<comment type="similarity">
    <text evidence="2 12">Belongs to the class-II aminoacyl-tRNA synthetase family.</text>
</comment>
<dbReference type="FunFam" id="3.30.930.10:FF:000004">
    <property type="entry name" value="Alanine--tRNA ligase"/>
    <property type="match status" value="1"/>
</dbReference>
<dbReference type="NCBIfam" id="TIGR00344">
    <property type="entry name" value="alaS"/>
    <property type="match status" value="1"/>
</dbReference>
<dbReference type="Gene3D" id="3.30.54.20">
    <property type="match status" value="1"/>
</dbReference>
<dbReference type="InterPro" id="IPR003156">
    <property type="entry name" value="DHHA1_dom"/>
</dbReference>
<keyword evidence="12" id="KW-0963">Cytoplasm</keyword>
<dbReference type="GO" id="GO:0004813">
    <property type="term" value="F:alanine-tRNA ligase activity"/>
    <property type="evidence" value="ECO:0007669"/>
    <property type="project" value="UniProtKB-UniRule"/>
</dbReference>
<feature type="coiled-coil region" evidence="13">
    <location>
        <begin position="378"/>
        <end position="405"/>
    </location>
</feature>
<comment type="cofactor">
    <cofactor evidence="12">
        <name>Zn(2+)</name>
        <dbReference type="ChEBI" id="CHEBI:29105"/>
    </cofactor>
    <text evidence="12">Binds 1 zinc ion per subunit.</text>
</comment>
<dbReference type="InterPro" id="IPR050058">
    <property type="entry name" value="Ala-tRNA_ligase"/>
</dbReference>
<evidence type="ECO:0000256" key="9">
    <source>
        <dbReference type="ARBA" id="ARBA00022884"/>
    </source>
</evidence>
<dbReference type="GO" id="GO:0002161">
    <property type="term" value="F:aminoacyl-tRNA deacylase activity"/>
    <property type="evidence" value="ECO:0007669"/>
    <property type="project" value="TreeGrafter"/>
</dbReference>
<organism evidence="15 16">
    <name type="scientific">Acinetobacter lwoffii</name>
    <dbReference type="NCBI Taxonomy" id="28090"/>
    <lineage>
        <taxon>Bacteria</taxon>
        <taxon>Pseudomonadati</taxon>
        <taxon>Pseudomonadota</taxon>
        <taxon>Gammaproteobacteria</taxon>
        <taxon>Moraxellales</taxon>
        <taxon>Moraxellaceae</taxon>
        <taxon>Acinetobacter</taxon>
    </lineage>
</organism>
<dbReference type="SUPFAM" id="SSF50447">
    <property type="entry name" value="Translation proteins"/>
    <property type="match status" value="1"/>
</dbReference>
<dbReference type="InterPro" id="IPR002318">
    <property type="entry name" value="Ala-tRNA-lgiase_IIc"/>
</dbReference>
<keyword evidence="5 12" id="KW-0479">Metal-binding</keyword>
<feature type="domain" description="Alanyl-transfer RNA synthetases family profile" evidence="14">
    <location>
        <begin position="6"/>
        <end position="732"/>
    </location>
</feature>
<feature type="binding site" evidence="12">
    <location>
        <position position="693"/>
    </location>
    <ligand>
        <name>Zn(2+)</name>
        <dbReference type="ChEBI" id="CHEBI:29105"/>
    </ligand>
</feature>
<keyword evidence="4 12" id="KW-0436">Ligase</keyword>
<evidence type="ECO:0000256" key="6">
    <source>
        <dbReference type="ARBA" id="ARBA00022741"/>
    </source>
</evidence>
<dbReference type="FunFam" id="2.40.30.130:FF:000001">
    <property type="entry name" value="Alanine--tRNA ligase"/>
    <property type="match status" value="1"/>
</dbReference>
<protein>
    <recommendedName>
        <fullName evidence="12">Alanine--tRNA ligase</fullName>
        <ecNumber evidence="12">6.1.1.7</ecNumber>
    </recommendedName>
    <alternativeName>
        <fullName evidence="12">Alanyl-tRNA synthetase</fullName>
        <shortName evidence="12">AlaRS</shortName>
    </alternativeName>
</protein>
<dbReference type="InterPro" id="IPR023033">
    <property type="entry name" value="Ala_tRNA_ligase_euk/bac"/>
</dbReference>
<comment type="catalytic activity">
    <reaction evidence="12">
        <text>tRNA(Ala) + L-alanine + ATP = L-alanyl-tRNA(Ala) + AMP + diphosphate</text>
        <dbReference type="Rhea" id="RHEA:12540"/>
        <dbReference type="Rhea" id="RHEA-COMP:9657"/>
        <dbReference type="Rhea" id="RHEA-COMP:9923"/>
        <dbReference type="ChEBI" id="CHEBI:30616"/>
        <dbReference type="ChEBI" id="CHEBI:33019"/>
        <dbReference type="ChEBI" id="CHEBI:57972"/>
        <dbReference type="ChEBI" id="CHEBI:78442"/>
        <dbReference type="ChEBI" id="CHEBI:78497"/>
        <dbReference type="ChEBI" id="CHEBI:456215"/>
        <dbReference type="EC" id="6.1.1.7"/>
    </reaction>
</comment>
<evidence type="ECO:0000256" key="7">
    <source>
        <dbReference type="ARBA" id="ARBA00022833"/>
    </source>
</evidence>
<dbReference type="Proteomes" id="UP000509126">
    <property type="component" value="Chromosome"/>
</dbReference>
<dbReference type="InterPro" id="IPR018162">
    <property type="entry name" value="Ala-tRNA-ligase_IIc_anticod-bd"/>
</dbReference>
<dbReference type="FunFam" id="3.10.310.40:FF:000001">
    <property type="entry name" value="Alanine--tRNA ligase"/>
    <property type="match status" value="1"/>
</dbReference>
<dbReference type="PANTHER" id="PTHR11777">
    <property type="entry name" value="ALANYL-TRNA SYNTHETASE"/>
    <property type="match status" value="1"/>
</dbReference>
<dbReference type="FunFam" id="3.30.980.10:FF:000004">
    <property type="entry name" value="Alanine--tRNA ligase, cytoplasmic"/>
    <property type="match status" value="1"/>
</dbReference>
<dbReference type="InterPro" id="IPR018163">
    <property type="entry name" value="Thr/Ala-tRNA-synth_IIc_edit"/>
</dbReference>
<dbReference type="InterPro" id="IPR009000">
    <property type="entry name" value="Transl_B-barrel_sf"/>
</dbReference>
<dbReference type="GO" id="GO:0000049">
    <property type="term" value="F:tRNA binding"/>
    <property type="evidence" value="ECO:0007669"/>
    <property type="project" value="UniProtKB-KW"/>
</dbReference>
<dbReference type="Gene3D" id="6.10.250.550">
    <property type="match status" value="1"/>
</dbReference>
<keyword evidence="8 12" id="KW-0067">ATP-binding</keyword>
<evidence type="ECO:0000256" key="2">
    <source>
        <dbReference type="ARBA" id="ARBA00008226"/>
    </source>
</evidence>
<evidence type="ECO:0000256" key="12">
    <source>
        <dbReference type="HAMAP-Rule" id="MF_00036"/>
    </source>
</evidence>
<dbReference type="RefSeq" id="WP_174894333.1">
    <property type="nucleotide sequence ID" value="NZ_CP054803.1"/>
</dbReference>